<comment type="caution">
    <text evidence="1">The sequence shown here is derived from an EMBL/GenBank/DDBJ whole genome shotgun (WGS) entry which is preliminary data.</text>
</comment>
<protein>
    <submittedName>
        <fullName evidence="1">Uncharacterized protein</fullName>
    </submittedName>
</protein>
<evidence type="ECO:0000313" key="1">
    <source>
        <dbReference type="EMBL" id="KAJ2983926.1"/>
    </source>
</evidence>
<reference evidence="1" key="1">
    <citation type="submission" date="2022-08" db="EMBL/GenBank/DDBJ databases">
        <title>Genome Sequence of Lecanicillium fungicola.</title>
        <authorList>
            <person name="Buettner E."/>
        </authorList>
    </citation>
    <scope>NUCLEOTIDE SEQUENCE</scope>
    <source>
        <strain evidence="1">Babe33</strain>
    </source>
</reference>
<accession>A0ACC1NYK2</accession>
<dbReference type="Proteomes" id="UP001143910">
    <property type="component" value="Unassembled WGS sequence"/>
</dbReference>
<sequence length="461" mass="54245">MAHQAHNIAWDPLTSNLRPTFPHHPCPQPCNFFVRNKPNQIQDITYFLDTFVNNIQEHTRCERDKYEKSYNSPGMEEVLVTDQALRRITPTILRARLFQEGIYNSSRNYDTLFGGKYSLYRRKLPIEVQKNAAPCRHDMADLQCGCVVPFRERQAAAFLRKYEYDYRRSFVQDETLSFFNMEVVKALILHNQMEPILRVCAHPDNGMQHWRQLSKPQEEVPQHDYQYHYDRGLGWEEVYVSALDAYLALNICYRFPELWDTGSGRTTVRDYRNTRLYQTMMRECTGRGDTSEMAKFPHRDFFGIEDGAIERYSYDKRPMLATKDGLPSATIPFPIFLARCRWYDRPPRPSHAAASYTRAILQHKGLPTEIVTEILDLADHKPMGRLLRPHNPLHVDNWEELRKYLTYCWQLVIRCDMMAREMGVDIPWRSLVISRLSRLLSTPSGGCFGKYDCWTDTWSLK</sequence>
<keyword evidence="2" id="KW-1185">Reference proteome</keyword>
<dbReference type="EMBL" id="JANJQO010000012">
    <property type="protein sequence ID" value="KAJ2983926.1"/>
    <property type="molecule type" value="Genomic_DNA"/>
</dbReference>
<proteinExistence type="predicted"/>
<organism evidence="1 2">
    <name type="scientific">Zarea fungicola</name>
    <dbReference type="NCBI Taxonomy" id="93591"/>
    <lineage>
        <taxon>Eukaryota</taxon>
        <taxon>Fungi</taxon>
        <taxon>Dikarya</taxon>
        <taxon>Ascomycota</taxon>
        <taxon>Pezizomycotina</taxon>
        <taxon>Sordariomycetes</taxon>
        <taxon>Hypocreomycetidae</taxon>
        <taxon>Hypocreales</taxon>
        <taxon>Cordycipitaceae</taxon>
        <taxon>Zarea</taxon>
    </lineage>
</organism>
<name>A0ACC1NYK2_9HYPO</name>
<evidence type="ECO:0000313" key="2">
    <source>
        <dbReference type="Proteomes" id="UP001143910"/>
    </source>
</evidence>
<gene>
    <name evidence="1" type="ORF">NQ176_g338</name>
</gene>